<proteinExistence type="predicted"/>
<accession>A0A1H8SRP8</accession>
<reference evidence="3" key="1">
    <citation type="submission" date="2016-10" db="EMBL/GenBank/DDBJ databases">
        <authorList>
            <person name="Varghese N."/>
            <person name="Submissions S."/>
        </authorList>
    </citation>
    <scope>NUCLEOTIDE SEQUENCE [LARGE SCALE GENOMIC DNA]</scope>
    <source>
        <strain evidence="3">Nm76</strain>
    </source>
</reference>
<evidence type="ECO:0000313" key="2">
    <source>
        <dbReference type="EMBL" id="SEO81321.1"/>
    </source>
</evidence>
<keyword evidence="3" id="KW-1185">Reference proteome</keyword>
<feature type="chain" id="PRO_5011686143" evidence="1">
    <location>
        <begin position="25"/>
        <end position="57"/>
    </location>
</feature>
<keyword evidence="1" id="KW-0732">Signal</keyword>
<dbReference type="Proteomes" id="UP000198814">
    <property type="component" value="Unassembled WGS sequence"/>
</dbReference>
<feature type="signal peptide" evidence="1">
    <location>
        <begin position="1"/>
        <end position="24"/>
    </location>
</feature>
<sequence>MSRKIIAYGLVLATLSLLPGQIFAAGQVQASCKESTVKAKTSADTTLPDVTRRVSLV</sequence>
<name>A0A1H8SRP8_9PROT</name>
<evidence type="ECO:0000256" key="1">
    <source>
        <dbReference type="SAM" id="SignalP"/>
    </source>
</evidence>
<dbReference type="AlphaFoldDB" id="A0A1H8SRP8"/>
<evidence type="ECO:0000313" key="3">
    <source>
        <dbReference type="Proteomes" id="UP000198814"/>
    </source>
</evidence>
<protein>
    <submittedName>
        <fullName evidence="2">Uncharacterized protein</fullName>
    </submittedName>
</protein>
<organism evidence="2 3">
    <name type="scientific">Nitrosomonas oligotropha</name>
    <dbReference type="NCBI Taxonomy" id="42354"/>
    <lineage>
        <taxon>Bacteria</taxon>
        <taxon>Pseudomonadati</taxon>
        <taxon>Pseudomonadota</taxon>
        <taxon>Betaproteobacteria</taxon>
        <taxon>Nitrosomonadales</taxon>
        <taxon>Nitrosomonadaceae</taxon>
        <taxon>Nitrosomonas</taxon>
    </lineage>
</organism>
<dbReference type="EMBL" id="FODO01000020">
    <property type="protein sequence ID" value="SEO81321.1"/>
    <property type="molecule type" value="Genomic_DNA"/>
</dbReference>
<gene>
    <name evidence="2" type="ORF">SAMN05216333_12012</name>
</gene>